<proteinExistence type="predicted"/>
<dbReference type="AlphaFoldDB" id="A0A137PJ66"/>
<evidence type="ECO:0000313" key="1">
    <source>
        <dbReference type="EMBL" id="KXN75044.1"/>
    </source>
</evidence>
<protein>
    <submittedName>
        <fullName evidence="1">Uncharacterized protein</fullName>
    </submittedName>
</protein>
<keyword evidence="2" id="KW-1185">Reference proteome</keyword>
<organism evidence="1 2">
    <name type="scientific">Conidiobolus coronatus (strain ATCC 28846 / CBS 209.66 / NRRL 28638)</name>
    <name type="common">Delacroixia coronata</name>
    <dbReference type="NCBI Taxonomy" id="796925"/>
    <lineage>
        <taxon>Eukaryota</taxon>
        <taxon>Fungi</taxon>
        <taxon>Fungi incertae sedis</taxon>
        <taxon>Zoopagomycota</taxon>
        <taxon>Entomophthoromycotina</taxon>
        <taxon>Entomophthoromycetes</taxon>
        <taxon>Entomophthorales</taxon>
        <taxon>Ancylistaceae</taxon>
        <taxon>Conidiobolus</taxon>
    </lineage>
</organism>
<gene>
    <name evidence="1" type="ORF">CONCODRAFT_14380</name>
</gene>
<evidence type="ECO:0000313" key="2">
    <source>
        <dbReference type="Proteomes" id="UP000070444"/>
    </source>
</evidence>
<reference evidence="1 2" key="1">
    <citation type="journal article" date="2015" name="Genome Biol. Evol.">
        <title>Phylogenomic analyses indicate that early fungi evolved digesting cell walls of algal ancestors of land plants.</title>
        <authorList>
            <person name="Chang Y."/>
            <person name="Wang S."/>
            <person name="Sekimoto S."/>
            <person name="Aerts A.L."/>
            <person name="Choi C."/>
            <person name="Clum A."/>
            <person name="LaButti K.M."/>
            <person name="Lindquist E.A."/>
            <person name="Yee Ngan C."/>
            <person name="Ohm R.A."/>
            <person name="Salamov A.A."/>
            <person name="Grigoriev I.V."/>
            <person name="Spatafora J.W."/>
            <person name="Berbee M.L."/>
        </authorList>
    </citation>
    <scope>NUCLEOTIDE SEQUENCE [LARGE SCALE GENOMIC DNA]</scope>
    <source>
        <strain evidence="1 2">NRRL 28638</strain>
    </source>
</reference>
<dbReference type="Proteomes" id="UP000070444">
    <property type="component" value="Unassembled WGS sequence"/>
</dbReference>
<accession>A0A137PJ66</accession>
<name>A0A137PJ66_CONC2</name>
<dbReference type="EMBL" id="KQ964418">
    <property type="protein sequence ID" value="KXN75044.1"/>
    <property type="molecule type" value="Genomic_DNA"/>
</dbReference>
<sequence>MSNSKLTDTFTNEITDKNGYPQFIASLKDYFRQSVDGGKQLFNTEVDNLYDLYLSNLPKEDQQRYTCNACKLFIDRFGGLVTIDENIAMKSVMWSVEHAPAFFIPAVAAMRSAVLRARVKGVFIPDSRVLGKPVTGKWTHLSIPLPHTSVDRSIIRTASQQMAEKHEDFKILSRVSSIHSKKTIDRAIALLKSETVYRGDRYVSAAEWFKQKIIYG</sequence>